<proteinExistence type="predicted"/>
<evidence type="ECO:0000313" key="11">
    <source>
        <dbReference type="Proteomes" id="UP000230790"/>
    </source>
</evidence>
<feature type="transmembrane region" description="Helical" evidence="8">
    <location>
        <begin position="147"/>
        <end position="167"/>
    </location>
</feature>
<evidence type="ECO:0000256" key="4">
    <source>
        <dbReference type="ARBA" id="ARBA00022679"/>
    </source>
</evidence>
<feature type="transmembrane region" description="Helical" evidence="8">
    <location>
        <begin position="202"/>
        <end position="235"/>
    </location>
</feature>
<reference evidence="10 11" key="1">
    <citation type="submission" date="2017-11" db="EMBL/GenBank/DDBJ databases">
        <title>Evolution of Phototrophy in the Chloroflexi Phylum Driven by Horizontal Gene Transfer.</title>
        <authorList>
            <person name="Ward L.M."/>
            <person name="Hemp J."/>
            <person name="Shih P.M."/>
            <person name="Mcglynn S.E."/>
            <person name="Fischer W."/>
        </authorList>
    </citation>
    <scope>NUCLEOTIDE SEQUENCE [LARGE SCALE GENOMIC DNA]</scope>
    <source>
        <strain evidence="10">JP3_7</strain>
    </source>
</reference>
<evidence type="ECO:0000256" key="5">
    <source>
        <dbReference type="ARBA" id="ARBA00022692"/>
    </source>
</evidence>
<feature type="transmembrane region" description="Helical" evidence="8">
    <location>
        <begin position="312"/>
        <end position="330"/>
    </location>
</feature>
<feature type="transmembrane region" description="Helical" evidence="8">
    <location>
        <begin position="121"/>
        <end position="140"/>
    </location>
</feature>
<evidence type="ECO:0000256" key="1">
    <source>
        <dbReference type="ARBA" id="ARBA00004651"/>
    </source>
</evidence>
<keyword evidence="6 8" id="KW-1133">Transmembrane helix</keyword>
<evidence type="ECO:0000256" key="3">
    <source>
        <dbReference type="ARBA" id="ARBA00022676"/>
    </source>
</evidence>
<feature type="transmembrane region" description="Helical" evidence="8">
    <location>
        <begin position="377"/>
        <end position="397"/>
    </location>
</feature>
<dbReference type="GO" id="GO:0009103">
    <property type="term" value="P:lipopolysaccharide biosynthetic process"/>
    <property type="evidence" value="ECO:0007669"/>
    <property type="project" value="UniProtKB-ARBA"/>
</dbReference>
<feature type="transmembrane region" description="Helical" evidence="8">
    <location>
        <begin position="241"/>
        <end position="261"/>
    </location>
</feature>
<keyword evidence="7 8" id="KW-0472">Membrane</keyword>
<organism evidence="10 11">
    <name type="scientific">Candidatus Thermofonsia Clade 3 bacterium</name>
    <dbReference type="NCBI Taxonomy" id="2364212"/>
    <lineage>
        <taxon>Bacteria</taxon>
        <taxon>Bacillati</taxon>
        <taxon>Chloroflexota</taxon>
        <taxon>Candidatus Thermofontia</taxon>
        <taxon>Candidatus Thermofonsia Clade 3</taxon>
    </lineage>
</organism>
<keyword evidence="5 8" id="KW-0812">Transmembrane</keyword>
<keyword evidence="4" id="KW-0808">Transferase</keyword>
<evidence type="ECO:0000256" key="8">
    <source>
        <dbReference type="SAM" id="Phobius"/>
    </source>
</evidence>
<evidence type="ECO:0000256" key="2">
    <source>
        <dbReference type="ARBA" id="ARBA00022475"/>
    </source>
</evidence>
<dbReference type="InterPro" id="IPR038731">
    <property type="entry name" value="RgtA/B/C-like"/>
</dbReference>
<accession>A0A2M8QCT8</accession>
<sequence>MASSISEPMSVSSKSRVGIGKMDCRLLVARYPLGGRSTMTGELRLSDSRAAVAALLFVAFILRSANLTGESLWRDEVDSVRFAFAPLSDLVARFTANGFNGPLYHLIVRGWLSSAGVSDFALRYLSVICGVALVALVYVLGRRMFGARVGVLAAWLAALSPVLVWYAGEGKMYSLQPMLLALALYALLRATNSPADGRALRWWTVFVVAASLSFYVHVLSPLFVPVAMLFFLAQWPASRRHLAGGAVALALLTLPYLPLLAWQAPAWLRGGDIGHRFYPLDQIVWALASHWLFGLDERSPVLWAMPGESVMLVRRVAVLLSLMLIAYGLLTAARCALRDAREVKAWRMQLAALGWMTLPALLMFLISLRVPLFLPRYVLWSAPAFYLLAGVGLDRLFDGARAGRIAARVALATVSLVSLAGVAAQIIYPIRPDLRGAVAYVLHRAQPGDKIVFQIPYMRHSFAYYAERLGYSLAQLQWVEAPFTNHGMSPDDVAQVMRAQVVSSSRVWLFESEATMWDQRGLVRRWFDATLPLLDRQTFRGVEVGLYAAGVGRVGGAPLSRRMIEGVCPDAAVEPHGNPANCLAAGLGTTYCAMTHAVPSVPPA</sequence>
<dbReference type="GO" id="GO:0016763">
    <property type="term" value="F:pentosyltransferase activity"/>
    <property type="evidence" value="ECO:0007669"/>
    <property type="project" value="TreeGrafter"/>
</dbReference>
<dbReference type="PANTHER" id="PTHR33908">
    <property type="entry name" value="MANNOSYLTRANSFERASE YKCB-RELATED"/>
    <property type="match status" value="1"/>
</dbReference>
<evidence type="ECO:0000259" key="9">
    <source>
        <dbReference type="Pfam" id="PF13231"/>
    </source>
</evidence>
<evidence type="ECO:0000256" key="7">
    <source>
        <dbReference type="ARBA" id="ARBA00023136"/>
    </source>
</evidence>
<evidence type="ECO:0000313" key="10">
    <source>
        <dbReference type="EMBL" id="PJF47635.1"/>
    </source>
</evidence>
<dbReference type="InterPro" id="IPR050297">
    <property type="entry name" value="LipidA_mod_glycosyltrf_83"/>
</dbReference>
<protein>
    <recommendedName>
        <fullName evidence="9">Glycosyltransferase RgtA/B/C/D-like domain-containing protein</fullName>
    </recommendedName>
</protein>
<feature type="transmembrane region" description="Helical" evidence="8">
    <location>
        <begin position="350"/>
        <end position="371"/>
    </location>
</feature>
<gene>
    <name evidence="10" type="ORF">CUN48_07680</name>
</gene>
<feature type="domain" description="Glycosyltransferase RgtA/B/C/D-like" evidence="9">
    <location>
        <begin position="102"/>
        <end position="252"/>
    </location>
</feature>
<comment type="caution">
    <text evidence="10">The sequence shown here is derived from an EMBL/GenBank/DDBJ whole genome shotgun (WGS) entry which is preliminary data.</text>
</comment>
<keyword evidence="3" id="KW-0328">Glycosyltransferase</keyword>
<comment type="subcellular location">
    <subcellularLocation>
        <location evidence="1">Cell membrane</location>
        <topology evidence="1">Multi-pass membrane protein</topology>
    </subcellularLocation>
</comment>
<name>A0A2M8QCT8_9CHLR</name>
<dbReference type="EMBL" id="PGTN01000040">
    <property type="protein sequence ID" value="PJF47635.1"/>
    <property type="molecule type" value="Genomic_DNA"/>
</dbReference>
<dbReference type="AlphaFoldDB" id="A0A2M8QCT8"/>
<dbReference type="PANTHER" id="PTHR33908:SF11">
    <property type="entry name" value="MEMBRANE PROTEIN"/>
    <property type="match status" value="1"/>
</dbReference>
<dbReference type="Proteomes" id="UP000230790">
    <property type="component" value="Unassembled WGS sequence"/>
</dbReference>
<keyword evidence="2" id="KW-1003">Cell membrane</keyword>
<feature type="transmembrane region" description="Helical" evidence="8">
    <location>
        <begin position="409"/>
        <end position="428"/>
    </location>
</feature>
<dbReference type="GO" id="GO:0005886">
    <property type="term" value="C:plasma membrane"/>
    <property type="evidence" value="ECO:0007669"/>
    <property type="project" value="UniProtKB-SubCell"/>
</dbReference>
<dbReference type="Pfam" id="PF13231">
    <property type="entry name" value="PMT_2"/>
    <property type="match status" value="1"/>
</dbReference>
<evidence type="ECO:0000256" key="6">
    <source>
        <dbReference type="ARBA" id="ARBA00022989"/>
    </source>
</evidence>